<dbReference type="AlphaFoldDB" id="A0A3P6CVH9"/>
<feature type="signal peptide" evidence="10">
    <location>
        <begin position="1"/>
        <end position="23"/>
    </location>
</feature>
<keyword evidence="3" id="KW-0336">GPI-anchor</keyword>
<evidence type="ECO:0000256" key="7">
    <source>
        <dbReference type="ARBA" id="ARBA00023180"/>
    </source>
</evidence>
<feature type="domain" description="X8" evidence="11">
    <location>
        <begin position="80"/>
        <end position="164"/>
    </location>
</feature>
<gene>
    <name evidence="12" type="ORF">BRAA04T17889Z</name>
</gene>
<feature type="compositionally biased region" description="Polar residues" evidence="9">
    <location>
        <begin position="37"/>
        <end position="56"/>
    </location>
</feature>
<comment type="subcellular location">
    <subcellularLocation>
        <location evidence="1">Cell membrane</location>
        <topology evidence="1">Lipid-anchor</topology>
        <topology evidence="1">GPI-anchor</topology>
    </subcellularLocation>
</comment>
<feature type="region of interest" description="Disordered" evidence="9">
    <location>
        <begin position="26"/>
        <end position="56"/>
    </location>
</feature>
<evidence type="ECO:0000313" key="12">
    <source>
        <dbReference type="EMBL" id="VDD14291.1"/>
    </source>
</evidence>
<evidence type="ECO:0000256" key="9">
    <source>
        <dbReference type="SAM" id="MobiDB-lite"/>
    </source>
</evidence>
<dbReference type="PANTHER" id="PTHR31044">
    <property type="entry name" value="BETA-1,3 GLUCANASE"/>
    <property type="match status" value="1"/>
</dbReference>
<keyword evidence="8" id="KW-0449">Lipoprotein</keyword>
<feature type="chain" id="PRO_5018056235" description="X8 domain-containing protein" evidence="10">
    <location>
        <begin position="24"/>
        <end position="302"/>
    </location>
</feature>
<proteinExistence type="predicted"/>
<evidence type="ECO:0000256" key="5">
    <source>
        <dbReference type="ARBA" id="ARBA00023136"/>
    </source>
</evidence>
<keyword evidence="2" id="KW-1003">Cell membrane</keyword>
<keyword evidence="6" id="KW-1015">Disulfide bond</keyword>
<dbReference type="FunFam" id="1.20.58.1040:FF:000001">
    <property type="entry name" value="Glucan endo-1,3-beta-glucosidase 4"/>
    <property type="match status" value="1"/>
</dbReference>
<dbReference type="InterPro" id="IPR044788">
    <property type="entry name" value="X8_dom_prot"/>
</dbReference>
<protein>
    <recommendedName>
        <fullName evidence="11">X8 domain-containing protein</fullName>
    </recommendedName>
</protein>
<sequence length="302" mass="32637">MGKGFRIVTSLLLLFFVFPGAKASTQPIEEEKDITTPLATNPTTSEPTVVPNSDSDASAVVTTPLTVPTPPRVAAHPGESWCVARENAPKIALQAALDYACGIGGADCSEIQEGGKCYNPNSLIAHASFAFNSYYQKNPIPSSCNFGESAVTISGDPSVGSCHFPSTRYRSLENRLLSNNNNTRICEMMTMLECDNCSTNESTLNVSEDGLGLFGRIPSHPTPKPEASSSSSRTFSHLYFHSHLLCFLFLYHVPVVEVSACHGAAARCSIRSISNSSNVLGRNFSPLLFKNMKQRFSSFYTS</sequence>
<evidence type="ECO:0000256" key="8">
    <source>
        <dbReference type="ARBA" id="ARBA00023288"/>
    </source>
</evidence>
<dbReference type="GO" id="GO:0098552">
    <property type="term" value="C:side of membrane"/>
    <property type="evidence" value="ECO:0007669"/>
    <property type="project" value="UniProtKB-KW"/>
</dbReference>
<keyword evidence="5" id="KW-0472">Membrane</keyword>
<organism evidence="12">
    <name type="scientific">Brassica campestris</name>
    <name type="common">Field mustard</name>
    <dbReference type="NCBI Taxonomy" id="3711"/>
    <lineage>
        <taxon>Eukaryota</taxon>
        <taxon>Viridiplantae</taxon>
        <taxon>Streptophyta</taxon>
        <taxon>Embryophyta</taxon>
        <taxon>Tracheophyta</taxon>
        <taxon>Spermatophyta</taxon>
        <taxon>Magnoliopsida</taxon>
        <taxon>eudicotyledons</taxon>
        <taxon>Gunneridae</taxon>
        <taxon>Pentapetalae</taxon>
        <taxon>rosids</taxon>
        <taxon>malvids</taxon>
        <taxon>Brassicales</taxon>
        <taxon>Brassicaceae</taxon>
        <taxon>Brassiceae</taxon>
        <taxon>Brassica</taxon>
    </lineage>
</organism>
<dbReference type="Pfam" id="PF07983">
    <property type="entry name" value="X8"/>
    <property type="match status" value="1"/>
</dbReference>
<dbReference type="Gene3D" id="1.20.58.1040">
    <property type="match status" value="1"/>
</dbReference>
<evidence type="ECO:0000256" key="4">
    <source>
        <dbReference type="ARBA" id="ARBA00022729"/>
    </source>
</evidence>
<dbReference type="GO" id="GO:0005886">
    <property type="term" value="C:plasma membrane"/>
    <property type="evidence" value="ECO:0007669"/>
    <property type="project" value="UniProtKB-SubCell"/>
</dbReference>
<evidence type="ECO:0000256" key="1">
    <source>
        <dbReference type="ARBA" id="ARBA00004609"/>
    </source>
</evidence>
<dbReference type="InterPro" id="IPR012946">
    <property type="entry name" value="X8"/>
</dbReference>
<evidence type="ECO:0000256" key="10">
    <source>
        <dbReference type="SAM" id="SignalP"/>
    </source>
</evidence>
<dbReference type="GO" id="GO:0009506">
    <property type="term" value="C:plasmodesma"/>
    <property type="evidence" value="ECO:0007669"/>
    <property type="project" value="UniProtKB-ARBA"/>
</dbReference>
<keyword evidence="4 10" id="KW-0732">Signal</keyword>
<dbReference type="PANTHER" id="PTHR31044:SF146">
    <property type="entry name" value="CARBOHYDRATE-BINDING X8 DOMAIN SUPERFAMILY PROTEIN"/>
    <property type="match status" value="1"/>
</dbReference>
<reference evidence="12" key="1">
    <citation type="submission" date="2018-11" db="EMBL/GenBank/DDBJ databases">
        <authorList>
            <consortium name="Genoscope - CEA"/>
            <person name="William W."/>
        </authorList>
    </citation>
    <scope>NUCLEOTIDE SEQUENCE</scope>
</reference>
<evidence type="ECO:0000256" key="3">
    <source>
        <dbReference type="ARBA" id="ARBA00022622"/>
    </source>
</evidence>
<keyword evidence="7" id="KW-0325">Glycoprotein</keyword>
<evidence type="ECO:0000256" key="6">
    <source>
        <dbReference type="ARBA" id="ARBA00023157"/>
    </source>
</evidence>
<dbReference type="EMBL" id="LR031576">
    <property type="protein sequence ID" value="VDD14291.1"/>
    <property type="molecule type" value="Genomic_DNA"/>
</dbReference>
<name>A0A3P6CVH9_BRACM</name>
<accession>A0A3P6CVH9</accession>
<evidence type="ECO:0000256" key="2">
    <source>
        <dbReference type="ARBA" id="ARBA00022475"/>
    </source>
</evidence>
<evidence type="ECO:0000259" key="11">
    <source>
        <dbReference type="SMART" id="SM00768"/>
    </source>
</evidence>
<dbReference type="SMART" id="SM00768">
    <property type="entry name" value="X8"/>
    <property type="match status" value="1"/>
</dbReference>